<dbReference type="Proteomes" id="UP000714275">
    <property type="component" value="Unassembled WGS sequence"/>
</dbReference>
<evidence type="ECO:0000313" key="4">
    <source>
        <dbReference type="Proteomes" id="UP000714275"/>
    </source>
</evidence>
<sequence>MAARFVCYSPLAAPMKRQERRCFNVDLIPCPHAGCKHFFRNRSSLTQHRHALHGFSFEMPTTLLPPHEHSINLPSPTSDSNLDPNDGEQPFADDEMASYHGEQDEYEMDYAIDSNIAPDISNEADEQYHDYHLELDGHICDAAGNFLPPDTAPPPLTSRQPNDWSPYRNRMEFETAKFLYKKVQMSAGDIDKLMHLWGLGLAGHGDAPPFVDHRDLYSTIDQTPIGDVPWQSFSMKYGADADLDGSPMPWMDATYTTWFRDPHTIIRDMLGNPDFKKEIDYAPYREWKGTGDSATRQWRNMMSGDWAWDQADKIAKDPAMHSSTFVPVILGSDKTTVSVATGQNDYYPLYASIGNVYNNVRRAHRNTVAFKKQLFHSSLSRILSSLKPAMSIPEVVQFGDGHFRRVLYGLSPYIADYPEQIVLGCVVQNWCAKCFAYPDNLDSGEVVDTLCEEVDAGVLWDEWGVICELVPFTNNFPRADIHQLLAPDILHQVIKGAFKDHLVAWALMKVYLPAIEGYVPQDIIRCFRAFLEFCYIVWQDIIAEDTLQQLSNCLERFHRYRQIFQDTGIRLDGFSLLRQHALCHYSMLIRLFGAPNGICSSITESKHIKAVKEPWRRSSKFNVLGQMLLTNQRLDKLAASRSDFTARGMLENSYVSDHLGHLERSCARNIRALASELGILDLPRLIRLFLYDQLLADDTHTSDNVPLSACPRFEGRVKIFNSAAATFFAPSDPSGVGGMRHEHIRAVPSWRRGPARNDTVFVNTASEDGINGMEVGRVLCFFSFQHSRETFHCALIHWFELIANEPNPDTGMWMVRPSLHAELRSRELSVVHVDTIICACHLLPIFDADFAPENITLHNILDLWPRFYVNKFVDHHTFEIAS</sequence>
<gene>
    <name evidence="3" type="ORF">EV702DRAFT_1182378</name>
</gene>
<accession>A0A9P6ZH40</accession>
<dbReference type="OrthoDB" id="2661273at2759"/>
<dbReference type="InterPro" id="IPR013087">
    <property type="entry name" value="Znf_C2H2_type"/>
</dbReference>
<evidence type="ECO:0000259" key="2">
    <source>
        <dbReference type="PROSITE" id="PS00028"/>
    </source>
</evidence>
<feature type="domain" description="C2H2-type" evidence="2">
    <location>
        <begin position="30"/>
        <end position="53"/>
    </location>
</feature>
<dbReference type="Pfam" id="PF18759">
    <property type="entry name" value="Plavaka"/>
    <property type="match status" value="1"/>
</dbReference>
<keyword evidence="4" id="KW-1185">Reference proteome</keyword>
<dbReference type="AlphaFoldDB" id="A0A9P6ZH40"/>
<feature type="compositionally biased region" description="Polar residues" evidence="1">
    <location>
        <begin position="72"/>
        <end position="83"/>
    </location>
</feature>
<name>A0A9P6ZH40_9AGAM</name>
<proteinExistence type="predicted"/>
<reference evidence="3" key="1">
    <citation type="journal article" date="2020" name="New Phytol.">
        <title>Comparative genomics reveals dynamic genome evolution in host specialist ectomycorrhizal fungi.</title>
        <authorList>
            <person name="Lofgren L.A."/>
            <person name="Nguyen N.H."/>
            <person name="Vilgalys R."/>
            <person name="Ruytinx J."/>
            <person name="Liao H.L."/>
            <person name="Branco S."/>
            <person name="Kuo A."/>
            <person name="LaButti K."/>
            <person name="Lipzen A."/>
            <person name="Andreopoulos W."/>
            <person name="Pangilinan J."/>
            <person name="Riley R."/>
            <person name="Hundley H."/>
            <person name="Na H."/>
            <person name="Barry K."/>
            <person name="Grigoriev I.V."/>
            <person name="Stajich J.E."/>
            <person name="Kennedy P.G."/>
        </authorList>
    </citation>
    <scope>NUCLEOTIDE SEQUENCE</scope>
    <source>
        <strain evidence="3">DOB743</strain>
    </source>
</reference>
<evidence type="ECO:0000256" key="1">
    <source>
        <dbReference type="SAM" id="MobiDB-lite"/>
    </source>
</evidence>
<comment type="caution">
    <text evidence="3">The sequence shown here is derived from an EMBL/GenBank/DDBJ whole genome shotgun (WGS) entry which is preliminary data.</text>
</comment>
<organism evidence="3 4">
    <name type="scientific">Suillus placidus</name>
    <dbReference type="NCBI Taxonomy" id="48579"/>
    <lineage>
        <taxon>Eukaryota</taxon>
        <taxon>Fungi</taxon>
        <taxon>Dikarya</taxon>
        <taxon>Basidiomycota</taxon>
        <taxon>Agaricomycotina</taxon>
        <taxon>Agaricomycetes</taxon>
        <taxon>Agaricomycetidae</taxon>
        <taxon>Boletales</taxon>
        <taxon>Suillineae</taxon>
        <taxon>Suillaceae</taxon>
        <taxon>Suillus</taxon>
    </lineage>
</organism>
<dbReference type="EMBL" id="JABBWD010000100">
    <property type="protein sequence ID" value="KAG1766014.1"/>
    <property type="molecule type" value="Genomic_DNA"/>
</dbReference>
<protein>
    <recommendedName>
        <fullName evidence="2">C2H2-type domain-containing protein</fullName>
    </recommendedName>
</protein>
<dbReference type="InterPro" id="IPR041078">
    <property type="entry name" value="Plavaka"/>
</dbReference>
<feature type="region of interest" description="Disordered" evidence="1">
    <location>
        <begin position="66"/>
        <end position="93"/>
    </location>
</feature>
<evidence type="ECO:0000313" key="3">
    <source>
        <dbReference type="EMBL" id="KAG1766014.1"/>
    </source>
</evidence>
<dbReference type="PROSITE" id="PS00028">
    <property type="entry name" value="ZINC_FINGER_C2H2_1"/>
    <property type="match status" value="1"/>
</dbReference>